<comment type="caution">
    <text evidence="1">The sequence shown here is derived from an EMBL/GenBank/DDBJ whole genome shotgun (WGS) entry which is preliminary data.</text>
</comment>
<proteinExistence type="predicted"/>
<dbReference type="AlphaFoldDB" id="A0AAE0F674"/>
<sequence length="152" mass="16834">MANHGQLLLSYSRLCSSLSHSWRNCCASLSVSQNQHRQEVHAGRGKSGLYAVDVVQTLLETRPDSRRLQALGCSVMLTLAQGSEPHRHTLNNRGIPFLITQAMEAHTGLHFGGNFDELKTWLSNCVSRRMAVNANVNKYKEKKGNKSSCAIV</sequence>
<name>A0AAE0F674_9CHLO</name>
<keyword evidence="2" id="KW-1185">Reference proteome</keyword>
<gene>
    <name evidence="1" type="ORF">CYMTET_37462</name>
</gene>
<dbReference type="Proteomes" id="UP001190700">
    <property type="component" value="Unassembled WGS sequence"/>
</dbReference>
<evidence type="ECO:0000313" key="2">
    <source>
        <dbReference type="Proteomes" id="UP001190700"/>
    </source>
</evidence>
<reference evidence="1 2" key="1">
    <citation type="journal article" date="2015" name="Genome Biol. Evol.">
        <title>Comparative Genomics of a Bacterivorous Green Alga Reveals Evolutionary Causalities and Consequences of Phago-Mixotrophic Mode of Nutrition.</title>
        <authorList>
            <person name="Burns J.A."/>
            <person name="Paasch A."/>
            <person name="Narechania A."/>
            <person name="Kim E."/>
        </authorList>
    </citation>
    <scope>NUCLEOTIDE SEQUENCE [LARGE SCALE GENOMIC DNA]</scope>
    <source>
        <strain evidence="1 2">PLY_AMNH</strain>
    </source>
</reference>
<evidence type="ECO:0000313" key="1">
    <source>
        <dbReference type="EMBL" id="KAK3253283.1"/>
    </source>
</evidence>
<organism evidence="1 2">
    <name type="scientific">Cymbomonas tetramitiformis</name>
    <dbReference type="NCBI Taxonomy" id="36881"/>
    <lineage>
        <taxon>Eukaryota</taxon>
        <taxon>Viridiplantae</taxon>
        <taxon>Chlorophyta</taxon>
        <taxon>Pyramimonadophyceae</taxon>
        <taxon>Pyramimonadales</taxon>
        <taxon>Pyramimonadaceae</taxon>
        <taxon>Cymbomonas</taxon>
    </lineage>
</organism>
<accession>A0AAE0F674</accession>
<protein>
    <submittedName>
        <fullName evidence="1">Uncharacterized protein</fullName>
    </submittedName>
</protein>
<dbReference type="EMBL" id="LGRX02024888">
    <property type="protein sequence ID" value="KAK3253283.1"/>
    <property type="molecule type" value="Genomic_DNA"/>
</dbReference>